<dbReference type="OrthoDB" id="3247681at2759"/>
<comment type="caution">
    <text evidence="3">The sequence shown here is derived from an EMBL/GenBank/DDBJ whole genome shotgun (WGS) entry which is preliminary data.</text>
</comment>
<dbReference type="Proteomes" id="UP000521943">
    <property type="component" value="Unassembled WGS sequence"/>
</dbReference>
<evidence type="ECO:0000313" key="3">
    <source>
        <dbReference type="EMBL" id="KAF6742285.1"/>
    </source>
</evidence>
<feature type="compositionally biased region" description="Basic residues" evidence="2">
    <location>
        <begin position="371"/>
        <end position="383"/>
    </location>
</feature>
<dbReference type="AlphaFoldDB" id="A0A8H6H9B3"/>
<reference evidence="3 4" key="1">
    <citation type="submission" date="2020-07" db="EMBL/GenBank/DDBJ databases">
        <title>Comparative genomics of pyrophilous fungi reveals a link between fire events and developmental genes.</title>
        <authorList>
            <consortium name="DOE Joint Genome Institute"/>
            <person name="Steindorff A.S."/>
            <person name="Carver A."/>
            <person name="Calhoun S."/>
            <person name="Stillman K."/>
            <person name="Liu H."/>
            <person name="Lipzen A."/>
            <person name="Pangilinan J."/>
            <person name="Labutti K."/>
            <person name="Bruns T.D."/>
            <person name="Grigoriev I.V."/>
        </authorList>
    </citation>
    <scope>NUCLEOTIDE SEQUENCE [LARGE SCALE GENOMIC DNA]</scope>
    <source>
        <strain evidence="3 4">CBS 144469</strain>
    </source>
</reference>
<keyword evidence="1" id="KW-0175">Coiled coil</keyword>
<feature type="region of interest" description="Disordered" evidence="2">
    <location>
        <begin position="365"/>
        <end position="440"/>
    </location>
</feature>
<name>A0A8H6H9B3_9AGAR</name>
<gene>
    <name evidence="3" type="ORF">DFP72DRAFT_1179304</name>
</gene>
<sequence>MSGPTDDTNHGFTPTELELRDLDEVSTWAERNPTKPVIPPKKNKTIKLTDAGKITAHARTQQTRENKERLTADIRKFKEDQARALQEIAERHGRTLEYVQGRATAATGFKQTRAPNLHNAKLHFMAKEINEETEVGDKSKLLEIQRRMREDPDMGDLSASEEKKLLDDLIKQRELNTKGSRVNHRAAAVDYEKTIGQLHEEMANLHERTGATLFLVSARDSVNDTLAPAFGDAGNTSAFFLEHLDMTANEFIRKFQSWCDARRDDSKSKGSLLRVLQLECRCLISEGLNRILKRKNIVMAYENYESQIMVRHKVQLRAWPAGLKFTSPHNLHTIAEVQRLRDALVSGACTWVLLSADEHTAISEKVGEAPKKKRKPRKDKGTKKATAAAVPEPESDAARPRKRARKSAVAGQIPPGPRSASVVPSSDESEGGEVDEIVPS</sequence>
<evidence type="ECO:0000256" key="2">
    <source>
        <dbReference type="SAM" id="MobiDB-lite"/>
    </source>
</evidence>
<accession>A0A8H6H9B3</accession>
<evidence type="ECO:0000256" key="1">
    <source>
        <dbReference type="SAM" id="Coils"/>
    </source>
</evidence>
<dbReference type="EMBL" id="JACGCI010000188">
    <property type="protein sequence ID" value="KAF6742285.1"/>
    <property type="molecule type" value="Genomic_DNA"/>
</dbReference>
<evidence type="ECO:0000313" key="4">
    <source>
        <dbReference type="Proteomes" id="UP000521943"/>
    </source>
</evidence>
<keyword evidence="4" id="KW-1185">Reference proteome</keyword>
<proteinExistence type="predicted"/>
<organism evidence="3 4">
    <name type="scientific">Ephemerocybe angulata</name>
    <dbReference type="NCBI Taxonomy" id="980116"/>
    <lineage>
        <taxon>Eukaryota</taxon>
        <taxon>Fungi</taxon>
        <taxon>Dikarya</taxon>
        <taxon>Basidiomycota</taxon>
        <taxon>Agaricomycotina</taxon>
        <taxon>Agaricomycetes</taxon>
        <taxon>Agaricomycetidae</taxon>
        <taxon>Agaricales</taxon>
        <taxon>Agaricineae</taxon>
        <taxon>Psathyrellaceae</taxon>
        <taxon>Ephemerocybe</taxon>
    </lineage>
</organism>
<protein>
    <submittedName>
        <fullName evidence="3">Uncharacterized protein</fullName>
    </submittedName>
</protein>
<feature type="coiled-coil region" evidence="1">
    <location>
        <begin position="60"/>
        <end position="87"/>
    </location>
</feature>
<feature type="compositionally biased region" description="Acidic residues" evidence="2">
    <location>
        <begin position="427"/>
        <end position="440"/>
    </location>
</feature>